<organism evidence="2 3">
    <name type="scientific">Phakopsora pachyrhizi</name>
    <name type="common">Asian soybean rust disease fungus</name>
    <dbReference type="NCBI Taxonomy" id="170000"/>
    <lineage>
        <taxon>Eukaryota</taxon>
        <taxon>Fungi</taxon>
        <taxon>Dikarya</taxon>
        <taxon>Basidiomycota</taxon>
        <taxon>Pucciniomycotina</taxon>
        <taxon>Pucciniomycetes</taxon>
        <taxon>Pucciniales</taxon>
        <taxon>Phakopsoraceae</taxon>
        <taxon>Phakopsora</taxon>
    </lineage>
</organism>
<protein>
    <submittedName>
        <fullName evidence="2">Uncharacterized protein</fullName>
    </submittedName>
</protein>
<feature type="region of interest" description="Disordered" evidence="1">
    <location>
        <begin position="190"/>
        <end position="213"/>
    </location>
</feature>
<sequence>MNSHSLYSPTADDPISIGPPPSPHSSLSLTQFKTWCGLRLVLAGELSSQLLKEVFKGLKVWCNLDSKAFGYEHPLVKGPTLAYPSDGSSIGEYLTSLIPKYSRDHLLTFDVIAYNGRRSVMRHIRIPTGGRQIASSPEYPVSDNSVHAHIAKSQALGRVEQQMAMDPEAATNLNYVLSPGIPLKKVLQPCQQSSVPPSPIPPTPSVKEEYHHPTSPGGFLNVNCYDPMAYVGVPSQGSSPEFPGPFSFEEGLHQWTKTSKPLSDSRFQHEKATSQHQVCHAHKACCETMNKIANMMPNDLGAVDEWLKNLELSNYNETKGKGRAE</sequence>
<reference evidence="2" key="1">
    <citation type="submission" date="2022-06" db="EMBL/GenBank/DDBJ databases">
        <authorList>
            <consortium name="SYNGENTA / RWTH Aachen University"/>
        </authorList>
    </citation>
    <scope>NUCLEOTIDE SEQUENCE</scope>
</reference>
<feature type="region of interest" description="Disordered" evidence="1">
    <location>
        <begin position="1"/>
        <end position="22"/>
    </location>
</feature>
<evidence type="ECO:0000313" key="2">
    <source>
        <dbReference type="EMBL" id="CAH7671236.1"/>
    </source>
</evidence>
<comment type="caution">
    <text evidence="2">The sequence shown here is derived from an EMBL/GenBank/DDBJ whole genome shotgun (WGS) entry which is preliminary data.</text>
</comment>
<accession>A0AAV0AS03</accession>
<proteinExistence type="predicted"/>
<gene>
    <name evidence="2" type="ORF">PPACK8108_LOCUS5999</name>
</gene>
<dbReference type="Proteomes" id="UP001153365">
    <property type="component" value="Unassembled WGS sequence"/>
</dbReference>
<evidence type="ECO:0000256" key="1">
    <source>
        <dbReference type="SAM" id="MobiDB-lite"/>
    </source>
</evidence>
<keyword evidence="3" id="KW-1185">Reference proteome</keyword>
<name>A0AAV0AS03_PHAPC</name>
<dbReference type="AlphaFoldDB" id="A0AAV0AS03"/>
<dbReference type="EMBL" id="CALTRL010001155">
    <property type="protein sequence ID" value="CAH7671236.1"/>
    <property type="molecule type" value="Genomic_DNA"/>
</dbReference>
<evidence type="ECO:0000313" key="3">
    <source>
        <dbReference type="Proteomes" id="UP001153365"/>
    </source>
</evidence>